<keyword evidence="3" id="KW-1185">Reference proteome</keyword>
<dbReference type="GeneID" id="8048860"/>
<dbReference type="VEuPathDB" id="FungiDB:CD36_63560"/>
<evidence type="ECO:0000313" key="3">
    <source>
        <dbReference type="Proteomes" id="UP000002605"/>
    </source>
</evidence>
<gene>
    <name evidence="1" type="ordered locus">Cd36_63560</name>
    <name evidence="2" type="ORF">CD36_63560</name>
</gene>
<dbReference type="Proteomes" id="UP000002605">
    <property type="component" value="Chromosome 6"/>
</dbReference>
<sequence>MSSNEEIINLLGRLNKDKTNDNNDSLENETTLNLLENLTKNGISEPLIMIILDKIIKPTLKVTDKTKLLDQCLIPNDDLSIDIFFKIISIIGVSRVYFKGDRKLKSKQLNIPLQLKLIQWIINYFQFFENNLCKSGSIVLTLLIKSLDYEFSRGPISQLIIILLNSMLSNHNQLITFYNQEIYHTINILKSNHIQSVVNLYNKFPLDIYLQELLAYFRNFNPDLDYIIYSPENFPLLNKLKCNLYQVYRWKDNDELAHITTTNNKRQKTSIISKPDTIIHNIEILDQINKINPYKLVRNAFDNDNEAKLLTILFQTGNNRFINKVDKYIGAILTTFINSEKELQFFLQQISHLYEISDGTIILPSIENFILDINISVMKFCQQFKYRYKLIKYLYNVDLERLLQMIHHHTLILKQIYDTNNGLYQDNSNFNYQSCDEYVGNILYLLNLGIFEKLNDIISRINQLLPKLYEFIKYCKYNQEQLVNQIIEFLINLSPSLFQQLNSKTIIIPRSLTYSCLLSCDPIVVSNITQHIFNCKTHNYQDSINYRNLQNSYIMDTINFLWKQRFLNIDDGNNTSNKGFFFHPNFITKLTSLHTFDCSYLSSPSSIGELFYNPAFSYIVTKIIWDIEDNTKDSINTRHEGPISKESLLRLRNDNEKIWLPLSFDELKISILENLEIKHFNGITDLLFNSLKSLADKRKHQ</sequence>
<dbReference type="RefSeq" id="XP_002421080.1">
    <property type="nucleotide sequence ID" value="XM_002421035.1"/>
</dbReference>
<dbReference type="AlphaFoldDB" id="B9WJ18"/>
<dbReference type="CGD" id="CAL0000169766">
    <property type="gene designation" value="Cd36_63560"/>
</dbReference>
<evidence type="ECO:0000313" key="2">
    <source>
        <dbReference type="EMBL" id="CAX41237.1"/>
    </source>
</evidence>
<dbReference type="HOGENOM" id="CLU_355687_0_0_1"/>
<dbReference type="eggNOG" id="ENOG502QU9H">
    <property type="taxonomic scope" value="Eukaryota"/>
</dbReference>
<reference evidence="2 3" key="1">
    <citation type="journal article" date="2009" name="Genome Res.">
        <title>Comparative genomics of the fungal pathogens Candida dubliniensis and Candida albicans.</title>
        <authorList>
            <person name="Jackson A.P."/>
            <person name="Gamble J.A."/>
            <person name="Yeomans T."/>
            <person name="Moran G.P."/>
            <person name="Saunders D."/>
            <person name="Harris D."/>
            <person name="Aslett M."/>
            <person name="Barrell J.F."/>
            <person name="Butler G."/>
            <person name="Citiulo F."/>
            <person name="Coleman D.C."/>
            <person name="de Groot P.W.J."/>
            <person name="Goodwin T.J."/>
            <person name="Quail M.A."/>
            <person name="McQuillan J."/>
            <person name="Munro C.A."/>
            <person name="Pain A."/>
            <person name="Poulter R.T."/>
            <person name="Rajandream M.A."/>
            <person name="Renauld H."/>
            <person name="Spiering M.J."/>
            <person name="Tivey A."/>
            <person name="Gow N.A.R."/>
            <person name="Barrell B."/>
            <person name="Sullivan D.J."/>
            <person name="Berriman M."/>
        </authorList>
    </citation>
    <scope>NUCLEOTIDE SEQUENCE [LARGE SCALE GENOMIC DNA]</scope>
    <source>
        <strain evidence="3">CD36 / ATCC MYA-646 / CBS 7987 / NCPF 3949 / NRRL Y-17841</strain>
    </source>
</reference>
<name>B9WJ18_CANDC</name>
<proteinExistence type="predicted"/>
<accession>B9WJ18</accession>
<dbReference type="EMBL" id="FM992693">
    <property type="protein sequence ID" value="CAX41237.1"/>
    <property type="molecule type" value="Genomic_DNA"/>
</dbReference>
<dbReference type="OrthoDB" id="6347512at2759"/>
<evidence type="ECO:0000313" key="1">
    <source>
        <dbReference type="CGD" id="CAL0000169766"/>
    </source>
</evidence>
<organism evidence="2 3">
    <name type="scientific">Candida dubliniensis (strain CD36 / ATCC MYA-646 / CBS 7987 / NCPF 3949 / NRRL Y-17841)</name>
    <name type="common">Yeast</name>
    <dbReference type="NCBI Taxonomy" id="573826"/>
    <lineage>
        <taxon>Eukaryota</taxon>
        <taxon>Fungi</taxon>
        <taxon>Dikarya</taxon>
        <taxon>Ascomycota</taxon>
        <taxon>Saccharomycotina</taxon>
        <taxon>Pichiomycetes</taxon>
        <taxon>Debaryomycetaceae</taxon>
        <taxon>Candida/Lodderomyces clade</taxon>
        <taxon>Candida</taxon>
    </lineage>
</organism>
<dbReference type="KEGG" id="cdu:CD36_63560"/>
<protein>
    <submittedName>
        <fullName evidence="2">Central kinetochore subunit, putative</fullName>
    </submittedName>
</protein>